<evidence type="ECO:0000313" key="1">
    <source>
        <dbReference type="EMBL" id="CAG7613799.1"/>
    </source>
</evidence>
<proteinExistence type="predicted"/>
<evidence type="ECO:0000313" key="2">
    <source>
        <dbReference type="Proteomes" id="UP000730618"/>
    </source>
</evidence>
<dbReference type="Proteomes" id="UP000730618">
    <property type="component" value="Unassembled WGS sequence"/>
</dbReference>
<name>A0ABM8V9N6_9BACL</name>
<dbReference type="EMBL" id="CAJVCE010000001">
    <property type="protein sequence ID" value="CAG7613799.1"/>
    <property type="molecule type" value="Genomic_DNA"/>
</dbReference>
<reference evidence="1 2" key="1">
    <citation type="submission" date="2021-06" db="EMBL/GenBank/DDBJ databases">
        <authorList>
            <person name="Criscuolo A."/>
        </authorList>
    </citation>
    <scope>NUCLEOTIDE SEQUENCE [LARGE SCALE GENOMIC DNA]</scope>
    <source>
        <strain evidence="2">CIP 111802</strain>
    </source>
</reference>
<keyword evidence="2" id="KW-1185">Reference proteome</keyword>
<accession>A0ABM8V9N6</accession>
<gene>
    <name evidence="1" type="ORF">PAECIP111802_00014</name>
</gene>
<protein>
    <submittedName>
        <fullName evidence="1">Uncharacterized protein</fullName>
    </submittedName>
</protein>
<sequence>MEEKNDIRFINIWGGQVMRDDGAVLTVEIAGYDVLIFGMFSGKSHTMLAESVILRPSLYDPLPEEAAPSIRDQSK</sequence>
<comment type="caution">
    <text evidence="1">The sequence shown here is derived from an EMBL/GenBank/DDBJ whole genome shotgun (WGS) entry which is preliminary data.</text>
</comment>
<organism evidence="1 2">
    <name type="scientific">Paenibacillus allorhizosphaerae</name>
    <dbReference type="NCBI Taxonomy" id="2849866"/>
    <lineage>
        <taxon>Bacteria</taxon>
        <taxon>Bacillati</taxon>
        <taxon>Bacillota</taxon>
        <taxon>Bacilli</taxon>
        <taxon>Bacillales</taxon>
        <taxon>Paenibacillaceae</taxon>
        <taxon>Paenibacillus</taxon>
    </lineage>
</organism>